<comment type="caution">
    <text evidence="1">The sequence shown here is derived from an EMBL/GenBank/DDBJ whole genome shotgun (WGS) entry which is preliminary data.</text>
</comment>
<keyword evidence="2" id="KW-1185">Reference proteome</keyword>
<proteinExistence type="predicted"/>
<dbReference type="Proteomes" id="UP000237105">
    <property type="component" value="Unassembled WGS sequence"/>
</dbReference>
<gene>
    <name evidence="1" type="ORF">PanWU01x14_042420</name>
</gene>
<organism evidence="1 2">
    <name type="scientific">Parasponia andersonii</name>
    <name type="common">Sponia andersonii</name>
    <dbReference type="NCBI Taxonomy" id="3476"/>
    <lineage>
        <taxon>Eukaryota</taxon>
        <taxon>Viridiplantae</taxon>
        <taxon>Streptophyta</taxon>
        <taxon>Embryophyta</taxon>
        <taxon>Tracheophyta</taxon>
        <taxon>Spermatophyta</taxon>
        <taxon>Magnoliopsida</taxon>
        <taxon>eudicotyledons</taxon>
        <taxon>Gunneridae</taxon>
        <taxon>Pentapetalae</taxon>
        <taxon>rosids</taxon>
        <taxon>fabids</taxon>
        <taxon>Rosales</taxon>
        <taxon>Cannabaceae</taxon>
        <taxon>Parasponia</taxon>
    </lineage>
</organism>
<reference evidence="2" key="1">
    <citation type="submission" date="2016-06" db="EMBL/GenBank/DDBJ databases">
        <title>Parallel loss of symbiosis genes in relatives of nitrogen-fixing non-legume Parasponia.</title>
        <authorList>
            <person name="Van Velzen R."/>
            <person name="Holmer R."/>
            <person name="Bu F."/>
            <person name="Rutten L."/>
            <person name="Van Zeijl A."/>
            <person name="Liu W."/>
            <person name="Santuari L."/>
            <person name="Cao Q."/>
            <person name="Sharma T."/>
            <person name="Shen D."/>
            <person name="Roswanjaya Y."/>
            <person name="Wardhani T."/>
            <person name="Kalhor M.S."/>
            <person name="Jansen J."/>
            <person name="Van den Hoogen J."/>
            <person name="Gungor B."/>
            <person name="Hartog M."/>
            <person name="Hontelez J."/>
            <person name="Verver J."/>
            <person name="Yang W.-C."/>
            <person name="Schijlen E."/>
            <person name="Repin R."/>
            <person name="Schilthuizen M."/>
            <person name="Schranz E."/>
            <person name="Heidstra R."/>
            <person name="Miyata K."/>
            <person name="Fedorova E."/>
            <person name="Kohlen W."/>
            <person name="Bisseling T."/>
            <person name="Smit S."/>
            <person name="Geurts R."/>
        </authorList>
    </citation>
    <scope>NUCLEOTIDE SEQUENCE [LARGE SCALE GENOMIC DNA]</scope>
    <source>
        <strain evidence="2">cv. WU1-14</strain>
    </source>
</reference>
<name>A0A2P5DQR1_PARAD</name>
<protein>
    <submittedName>
        <fullName evidence="1">Uncharacterized protein</fullName>
    </submittedName>
</protein>
<sequence>MGQPAAQSLGLRASPAPSGCEWPGYGLASKAGPGWAIGAGLPGVGVGPDHPARPRTLALRAAGPGLQKCFTGRPKFLLRPERAGPSHPYLQL</sequence>
<accession>A0A2P5DQR1</accession>
<dbReference type="AlphaFoldDB" id="A0A2P5DQR1"/>
<evidence type="ECO:0000313" key="2">
    <source>
        <dbReference type="Proteomes" id="UP000237105"/>
    </source>
</evidence>
<evidence type="ECO:0000313" key="1">
    <source>
        <dbReference type="EMBL" id="PON75617.1"/>
    </source>
</evidence>
<dbReference type="EMBL" id="JXTB01000023">
    <property type="protein sequence ID" value="PON75617.1"/>
    <property type="molecule type" value="Genomic_DNA"/>
</dbReference>